<dbReference type="KEGG" id="dmt:DESME_06565"/>
<evidence type="ECO:0000259" key="2">
    <source>
        <dbReference type="Pfam" id="PF09339"/>
    </source>
</evidence>
<dbReference type="InterPro" id="IPR036388">
    <property type="entry name" value="WH-like_DNA-bd_sf"/>
</dbReference>
<protein>
    <submittedName>
        <fullName evidence="3">IclR family transcriptional regulator</fullName>
    </submittedName>
</protein>
<dbReference type="eggNOG" id="ENOG5032T6I">
    <property type="taxonomic scope" value="Bacteria"/>
</dbReference>
<evidence type="ECO:0000313" key="3">
    <source>
        <dbReference type="EMBL" id="AHF06759.1"/>
    </source>
</evidence>
<reference evidence="3 4" key="1">
    <citation type="submission" date="2013-12" db="EMBL/GenBank/DDBJ databases">
        <authorList>
            <consortium name="DOE Joint Genome Institute"/>
            <person name="Smidt H."/>
            <person name="Huntemann M."/>
            <person name="Han J."/>
            <person name="Chen A."/>
            <person name="Kyrpides N."/>
            <person name="Mavromatis K."/>
            <person name="Markowitz V."/>
            <person name="Palaniappan K."/>
            <person name="Ivanova N."/>
            <person name="Schaumberg A."/>
            <person name="Pati A."/>
            <person name="Liolios K."/>
            <person name="Nordberg H.P."/>
            <person name="Cantor M.N."/>
            <person name="Hua S.X."/>
            <person name="Woyke T."/>
        </authorList>
    </citation>
    <scope>NUCLEOTIDE SEQUENCE [LARGE SCALE GENOMIC DNA]</scope>
    <source>
        <strain evidence="4">DSM 15288</strain>
    </source>
</reference>
<gene>
    <name evidence="3" type="ORF">DESME_06565</name>
</gene>
<dbReference type="GO" id="GO:0006355">
    <property type="term" value="P:regulation of DNA-templated transcription"/>
    <property type="evidence" value="ECO:0007669"/>
    <property type="project" value="InterPro"/>
</dbReference>
<dbReference type="GO" id="GO:0003677">
    <property type="term" value="F:DNA binding"/>
    <property type="evidence" value="ECO:0007669"/>
    <property type="project" value="InterPro"/>
</dbReference>
<sequence length="145" mass="17207">MKLSEKTHEKFIRFFEKMSKFHEGQEFELAYSEIQRETGTASTTLKRALQTLEAEGWLEIKPGRNTRYGRFQVVLVQKSIENVQDAELPVMSEVTPPESLPNPQEEIRDLYYQVENLRRRIRTQEMTIALLQERLAEVEDKLYKR</sequence>
<dbReference type="InterPro" id="IPR036390">
    <property type="entry name" value="WH_DNA-bd_sf"/>
</dbReference>
<dbReference type="Pfam" id="PF09339">
    <property type="entry name" value="HTH_IclR"/>
    <property type="match status" value="1"/>
</dbReference>
<dbReference type="HOGENOM" id="CLU_1728443_0_0_9"/>
<keyword evidence="4" id="KW-1185">Reference proteome</keyword>
<dbReference type="SUPFAM" id="SSF46785">
    <property type="entry name" value="Winged helix' DNA-binding domain"/>
    <property type="match status" value="1"/>
</dbReference>
<dbReference type="OrthoDB" id="1796991at2"/>
<evidence type="ECO:0000256" key="1">
    <source>
        <dbReference type="SAM" id="Coils"/>
    </source>
</evidence>
<proteinExistence type="predicted"/>
<accession>W0EC41</accession>
<name>W0EC41_9FIRM</name>
<keyword evidence="1" id="KW-0175">Coiled coil</keyword>
<dbReference type="Gene3D" id="1.10.10.10">
    <property type="entry name" value="Winged helix-like DNA-binding domain superfamily/Winged helix DNA-binding domain"/>
    <property type="match status" value="1"/>
</dbReference>
<dbReference type="Proteomes" id="UP000010847">
    <property type="component" value="Chromosome"/>
</dbReference>
<dbReference type="InterPro" id="IPR005471">
    <property type="entry name" value="Tscrpt_reg_IclR_N"/>
</dbReference>
<feature type="domain" description="HTH iclR-type" evidence="2">
    <location>
        <begin position="28"/>
        <end position="59"/>
    </location>
</feature>
<dbReference type="EMBL" id="CP007032">
    <property type="protein sequence ID" value="AHF06759.1"/>
    <property type="molecule type" value="Genomic_DNA"/>
</dbReference>
<dbReference type="AlphaFoldDB" id="W0EC41"/>
<evidence type="ECO:0000313" key="4">
    <source>
        <dbReference type="Proteomes" id="UP000010847"/>
    </source>
</evidence>
<feature type="coiled-coil region" evidence="1">
    <location>
        <begin position="114"/>
        <end position="141"/>
    </location>
</feature>
<organism evidence="3 4">
    <name type="scientific">Desulfitobacterium metallireducens DSM 15288</name>
    <dbReference type="NCBI Taxonomy" id="871968"/>
    <lineage>
        <taxon>Bacteria</taxon>
        <taxon>Bacillati</taxon>
        <taxon>Bacillota</taxon>
        <taxon>Clostridia</taxon>
        <taxon>Eubacteriales</taxon>
        <taxon>Desulfitobacteriaceae</taxon>
        <taxon>Desulfitobacterium</taxon>
    </lineage>
</organism>